<dbReference type="OrthoDB" id="543167at2759"/>
<dbReference type="AlphaFoldDB" id="A0A8S1JE73"/>
<protein>
    <submittedName>
        <fullName evidence="3">Uncharacterized protein</fullName>
    </submittedName>
</protein>
<keyword evidence="2" id="KW-0472">Membrane</keyword>
<dbReference type="EMBL" id="CAJHUC010002925">
    <property type="protein sequence ID" value="CAD7704544.1"/>
    <property type="molecule type" value="Genomic_DNA"/>
</dbReference>
<feature type="region of interest" description="Disordered" evidence="1">
    <location>
        <begin position="154"/>
        <end position="183"/>
    </location>
</feature>
<keyword evidence="2" id="KW-1133">Transmembrane helix</keyword>
<reference evidence="3" key="1">
    <citation type="submission" date="2020-12" db="EMBL/GenBank/DDBJ databases">
        <authorList>
            <person name="Iha C."/>
        </authorList>
    </citation>
    <scope>NUCLEOTIDE SEQUENCE</scope>
</reference>
<feature type="transmembrane region" description="Helical" evidence="2">
    <location>
        <begin position="102"/>
        <end position="131"/>
    </location>
</feature>
<keyword evidence="4" id="KW-1185">Reference proteome</keyword>
<evidence type="ECO:0000256" key="2">
    <source>
        <dbReference type="SAM" id="Phobius"/>
    </source>
</evidence>
<name>A0A8S1JE73_9CHLO</name>
<dbReference type="Proteomes" id="UP000708148">
    <property type="component" value="Unassembled WGS sequence"/>
</dbReference>
<evidence type="ECO:0000313" key="3">
    <source>
        <dbReference type="EMBL" id="CAD7704544.1"/>
    </source>
</evidence>
<sequence length="183" mass="19692">MVVSMKPLGARAHQAATPLLARVLDSQRPCRQGVFRALPKVPCRIQPVKPSRWGAKAEGDEAGGEADTSTPTPLKPAESTPPVQQPLPATASEANEPEGPNYVAWIGTLLTVIGIFYVAVFYAGAGLFSLLAENVDFKRKDFVPYSERMKAEEELRLREGQSMQSVSAPEPGDVATEQASSED</sequence>
<gene>
    <name evidence="3" type="ORF">OSTQU699_LOCUS9899</name>
</gene>
<evidence type="ECO:0000256" key="1">
    <source>
        <dbReference type="SAM" id="MobiDB-lite"/>
    </source>
</evidence>
<comment type="caution">
    <text evidence="3">The sequence shown here is derived from an EMBL/GenBank/DDBJ whole genome shotgun (WGS) entry which is preliminary data.</text>
</comment>
<keyword evidence="2" id="KW-0812">Transmembrane</keyword>
<feature type="region of interest" description="Disordered" evidence="1">
    <location>
        <begin position="49"/>
        <end position="96"/>
    </location>
</feature>
<proteinExistence type="predicted"/>
<accession>A0A8S1JE73</accession>
<organism evidence="3 4">
    <name type="scientific">Ostreobium quekettii</name>
    <dbReference type="NCBI Taxonomy" id="121088"/>
    <lineage>
        <taxon>Eukaryota</taxon>
        <taxon>Viridiplantae</taxon>
        <taxon>Chlorophyta</taxon>
        <taxon>core chlorophytes</taxon>
        <taxon>Ulvophyceae</taxon>
        <taxon>TCBD clade</taxon>
        <taxon>Bryopsidales</taxon>
        <taxon>Ostreobineae</taxon>
        <taxon>Ostreobiaceae</taxon>
        <taxon>Ostreobium</taxon>
    </lineage>
</organism>
<evidence type="ECO:0000313" key="4">
    <source>
        <dbReference type="Proteomes" id="UP000708148"/>
    </source>
</evidence>